<dbReference type="HAMAP" id="MF_00165">
    <property type="entry name" value="Thymidylate_kinase"/>
    <property type="match status" value="1"/>
</dbReference>
<evidence type="ECO:0000313" key="3">
    <source>
        <dbReference type="EMBL" id="KKW31263.1"/>
    </source>
</evidence>
<dbReference type="EMBL" id="LCRH01000062">
    <property type="protein sequence ID" value="KKW31263.1"/>
    <property type="molecule type" value="Genomic_DNA"/>
</dbReference>
<keyword evidence="1 3" id="KW-0418">Kinase</keyword>
<accession>A0A0G1XJ72</accession>
<keyword evidence="1" id="KW-0067">ATP-binding</keyword>
<dbReference type="SUPFAM" id="SSF52540">
    <property type="entry name" value="P-loop containing nucleoside triphosphate hydrolases"/>
    <property type="match status" value="1"/>
</dbReference>
<comment type="function">
    <text evidence="1">Phosphorylation of dTMP to form dTDP in both de novo and salvage pathways of dTTP synthesis.</text>
</comment>
<keyword evidence="1" id="KW-0808">Transferase</keyword>
<reference evidence="3 4" key="1">
    <citation type="journal article" date="2015" name="Nature">
        <title>rRNA introns, odd ribosomes, and small enigmatic genomes across a large radiation of phyla.</title>
        <authorList>
            <person name="Brown C.T."/>
            <person name="Hug L.A."/>
            <person name="Thomas B.C."/>
            <person name="Sharon I."/>
            <person name="Castelle C.J."/>
            <person name="Singh A."/>
            <person name="Wilkins M.J."/>
            <person name="Williams K.H."/>
            <person name="Banfield J.F."/>
        </authorList>
    </citation>
    <scope>NUCLEOTIDE SEQUENCE [LARGE SCALE GENOMIC DNA]</scope>
</reference>
<dbReference type="AlphaFoldDB" id="A0A0G1XJ72"/>
<dbReference type="GO" id="GO:0006235">
    <property type="term" value="P:dTTP biosynthetic process"/>
    <property type="evidence" value="ECO:0007669"/>
    <property type="project" value="UniProtKB-UniRule"/>
</dbReference>
<dbReference type="CDD" id="cd01672">
    <property type="entry name" value="TMPK"/>
    <property type="match status" value="1"/>
</dbReference>
<feature type="domain" description="Thymidylate kinase-like" evidence="2">
    <location>
        <begin position="56"/>
        <end position="222"/>
    </location>
</feature>
<comment type="caution">
    <text evidence="3">The sequence shown here is derived from an EMBL/GenBank/DDBJ whole genome shotgun (WGS) entry which is preliminary data.</text>
</comment>
<dbReference type="Proteomes" id="UP000034054">
    <property type="component" value="Unassembled WGS sequence"/>
</dbReference>
<dbReference type="InterPro" id="IPR018094">
    <property type="entry name" value="Thymidylate_kinase"/>
</dbReference>
<comment type="caution">
    <text evidence="1">Lacks conserved residue(s) required for the propagation of feature annotation.</text>
</comment>
<gene>
    <name evidence="1" type="primary">tmk</name>
    <name evidence="3" type="ORF">UY76_C0062G0004</name>
</gene>
<comment type="similarity">
    <text evidence="1">Belongs to the thymidylate kinase family.</text>
</comment>
<dbReference type="GO" id="GO:0005524">
    <property type="term" value="F:ATP binding"/>
    <property type="evidence" value="ECO:0007669"/>
    <property type="project" value="UniProtKB-UniRule"/>
</dbReference>
<dbReference type="InterPro" id="IPR039430">
    <property type="entry name" value="Thymidylate_kin-like_dom"/>
</dbReference>
<keyword evidence="1" id="KW-0547">Nucleotide-binding</keyword>
<dbReference type="GO" id="GO:0004798">
    <property type="term" value="F:dTMP kinase activity"/>
    <property type="evidence" value="ECO:0007669"/>
    <property type="project" value="UniProtKB-UniRule"/>
</dbReference>
<dbReference type="Gene3D" id="3.40.50.300">
    <property type="entry name" value="P-loop containing nucleotide triphosphate hydrolases"/>
    <property type="match status" value="1"/>
</dbReference>
<organism evidence="3 4">
    <name type="scientific">Candidatus Uhrbacteria bacterium GW2011_GWA2_52_8d</name>
    <dbReference type="NCBI Taxonomy" id="1618979"/>
    <lineage>
        <taxon>Bacteria</taxon>
        <taxon>Candidatus Uhriibacteriota</taxon>
    </lineage>
</organism>
<dbReference type="GO" id="GO:0006233">
    <property type="term" value="P:dTDP biosynthetic process"/>
    <property type="evidence" value="ECO:0007669"/>
    <property type="project" value="InterPro"/>
</dbReference>
<comment type="catalytic activity">
    <reaction evidence="1">
        <text>dTMP + ATP = dTDP + ADP</text>
        <dbReference type="Rhea" id="RHEA:13517"/>
        <dbReference type="ChEBI" id="CHEBI:30616"/>
        <dbReference type="ChEBI" id="CHEBI:58369"/>
        <dbReference type="ChEBI" id="CHEBI:63528"/>
        <dbReference type="ChEBI" id="CHEBI:456216"/>
        <dbReference type="EC" id="2.7.4.9"/>
    </reaction>
</comment>
<dbReference type="EC" id="2.7.4.9" evidence="1"/>
<proteinExistence type="inferred from homology"/>
<name>A0A0G1XJ72_9BACT</name>
<sequence length="238" mass="26870">MQMKGRFIIVDGLTGSGKSTVMDAVGDWAVQCGHRIFRLHDWKESAPPRFEDIPDYDVYFTYEPTRSWVGAAIRYELSRTDKPYGGEELAHAFALDRELSYRRLILPALAAGKTVIQDRGVSSSIVYQPVMPNSVSLETILSLPGNKLALEHAPNALVLTKLSATVAFERIASRADENKGVFADLNFLKQQEERFAAPWFRELFEQRGTTVFELDTSDTLDESRRRATDLINHILSRC</sequence>
<dbReference type="Pfam" id="PF02223">
    <property type="entry name" value="Thymidylate_kin"/>
    <property type="match status" value="1"/>
</dbReference>
<protein>
    <recommendedName>
        <fullName evidence="1">Thymidylate kinase</fullName>
        <ecNumber evidence="1">2.7.4.9</ecNumber>
    </recommendedName>
    <alternativeName>
        <fullName evidence="1">dTMP kinase</fullName>
    </alternativeName>
</protein>
<keyword evidence="1" id="KW-0545">Nucleotide biosynthesis</keyword>
<evidence type="ECO:0000259" key="2">
    <source>
        <dbReference type="Pfam" id="PF02223"/>
    </source>
</evidence>
<evidence type="ECO:0000313" key="4">
    <source>
        <dbReference type="Proteomes" id="UP000034054"/>
    </source>
</evidence>
<dbReference type="InterPro" id="IPR027417">
    <property type="entry name" value="P-loop_NTPase"/>
</dbReference>
<evidence type="ECO:0000256" key="1">
    <source>
        <dbReference type="HAMAP-Rule" id="MF_00165"/>
    </source>
</evidence>